<dbReference type="GO" id="GO:0032259">
    <property type="term" value="P:methylation"/>
    <property type="evidence" value="ECO:0007669"/>
    <property type="project" value="UniProtKB-KW"/>
</dbReference>
<feature type="domain" description="Methyltransferase type 12" evidence="4">
    <location>
        <begin position="49"/>
        <end position="140"/>
    </location>
</feature>
<evidence type="ECO:0000259" key="4">
    <source>
        <dbReference type="Pfam" id="PF08242"/>
    </source>
</evidence>
<evidence type="ECO:0000256" key="1">
    <source>
        <dbReference type="ARBA" id="ARBA00022603"/>
    </source>
</evidence>
<dbReference type="Gene3D" id="3.40.50.150">
    <property type="entry name" value="Vaccinia Virus protein VP39"/>
    <property type="match status" value="1"/>
</dbReference>
<dbReference type="SUPFAM" id="SSF53335">
    <property type="entry name" value="S-adenosyl-L-methionine-dependent methyltransferases"/>
    <property type="match status" value="1"/>
</dbReference>
<reference evidence="6" key="1">
    <citation type="journal article" date="2019" name="Int. J. Syst. Evol. Microbiol.">
        <title>The Global Catalogue of Microorganisms (GCM) 10K type strain sequencing project: providing services to taxonomists for standard genome sequencing and annotation.</title>
        <authorList>
            <consortium name="The Broad Institute Genomics Platform"/>
            <consortium name="The Broad Institute Genome Sequencing Center for Infectious Disease"/>
            <person name="Wu L."/>
            <person name="Ma J."/>
        </authorList>
    </citation>
    <scope>NUCLEOTIDE SEQUENCE [LARGE SCALE GENOMIC DNA]</scope>
    <source>
        <strain evidence="6">JCM 17979</strain>
    </source>
</reference>
<sequence length="202" mass="22095">MSLSREYFDGLYARDADPWGIERGWYEERKRAVVLASLPRMRYARAFEPGCAGGALSVGLAERCDALVCRDPAERAVEATRARLAGRPGVDVARGALPADVPGGTFDLVVASEVVYYLDDGDRDAFWNAVEGLLRPGGHLLAVHWLREAPEYPVEGGAVHDELAGRPALARTVRHDEADFRLEVFARVPPPARSVAQETGLR</sequence>
<dbReference type="InterPro" id="IPR029063">
    <property type="entry name" value="SAM-dependent_MTases_sf"/>
</dbReference>
<organism evidence="5 6">
    <name type="scientific">Actinomycetospora chlora</name>
    <dbReference type="NCBI Taxonomy" id="663608"/>
    <lineage>
        <taxon>Bacteria</taxon>
        <taxon>Bacillati</taxon>
        <taxon>Actinomycetota</taxon>
        <taxon>Actinomycetes</taxon>
        <taxon>Pseudonocardiales</taxon>
        <taxon>Pseudonocardiaceae</taxon>
        <taxon>Actinomycetospora</taxon>
    </lineage>
</organism>
<evidence type="ECO:0000256" key="2">
    <source>
        <dbReference type="ARBA" id="ARBA00022679"/>
    </source>
</evidence>
<keyword evidence="3" id="KW-0949">S-adenosyl-L-methionine</keyword>
<protein>
    <submittedName>
        <fullName evidence="5">SAM-dependent methyltransferase</fullName>
    </submittedName>
</protein>
<dbReference type="CDD" id="cd02440">
    <property type="entry name" value="AdoMet_MTases"/>
    <property type="match status" value="1"/>
</dbReference>
<dbReference type="Pfam" id="PF08242">
    <property type="entry name" value="Methyltransf_12"/>
    <property type="match status" value="1"/>
</dbReference>
<evidence type="ECO:0000313" key="5">
    <source>
        <dbReference type="EMBL" id="GAA4797451.1"/>
    </source>
</evidence>
<name>A0ABP9BR43_9PSEU</name>
<keyword evidence="6" id="KW-1185">Reference proteome</keyword>
<dbReference type="PANTHER" id="PTHR43464:SF19">
    <property type="entry name" value="UBIQUINONE BIOSYNTHESIS O-METHYLTRANSFERASE, MITOCHONDRIAL"/>
    <property type="match status" value="1"/>
</dbReference>
<accession>A0ABP9BR43</accession>
<dbReference type="EMBL" id="BAABHO010000031">
    <property type="protein sequence ID" value="GAA4797451.1"/>
    <property type="molecule type" value="Genomic_DNA"/>
</dbReference>
<dbReference type="RefSeq" id="WP_345418319.1">
    <property type="nucleotide sequence ID" value="NZ_BAABHO010000031.1"/>
</dbReference>
<keyword evidence="2" id="KW-0808">Transferase</keyword>
<dbReference type="PANTHER" id="PTHR43464">
    <property type="entry name" value="METHYLTRANSFERASE"/>
    <property type="match status" value="1"/>
</dbReference>
<dbReference type="GO" id="GO:0008168">
    <property type="term" value="F:methyltransferase activity"/>
    <property type="evidence" value="ECO:0007669"/>
    <property type="project" value="UniProtKB-KW"/>
</dbReference>
<comment type="caution">
    <text evidence="5">The sequence shown here is derived from an EMBL/GenBank/DDBJ whole genome shotgun (WGS) entry which is preliminary data.</text>
</comment>
<evidence type="ECO:0000256" key="3">
    <source>
        <dbReference type="ARBA" id="ARBA00022691"/>
    </source>
</evidence>
<dbReference type="Proteomes" id="UP001500928">
    <property type="component" value="Unassembled WGS sequence"/>
</dbReference>
<evidence type="ECO:0000313" key="6">
    <source>
        <dbReference type="Proteomes" id="UP001500928"/>
    </source>
</evidence>
<dbReference type="InterPro" id="IPR013217">
    <property type="entry name" value="Methyltransf_12"/>
</dbReference>
<proteinExistence type="predicted"/>
<gene>
    <name evidence="5" type="ORF">GCM10023200_37070</name>
</gene>
<keyword evidence="1 5" id="KW-0489">Methyltransferase</keyword>